<evidence type="ECO:0000313" key="4">
    <source>
        <dbReference type="Proteomes" id="UP000782554"/>
    </source>
</evidence>
<evidence type="ECO:0000256" key="2">
    <source>
        <dbReference type="SAM" id="Phobius"/>
    </source>
</evidence>
<proteinExistence type="predicted"/>
<keyword evidence="2" id="KW-0812">Transmembrane</keyword>
<dbReference type="RefSeq" id="WP_221602913.1">
    <property type="nucleotide sequence ID" value="NZ_JAIGNU010000002.1"/>
</dbReference>
<evidence type="ECO:0000313" key="3">
    <source>
        <dbReference type="EMBL" id="MBX7501705.1"/>
    </source>
</evidence>
<accession>A0ABS7JVL9</accession>
<comment type="caution">
    <text evidence="3">The sequence shown here is derived from an EMBL/GenBank/DDBJ whole genome shotgun (WGS) entry which is preliminary data.</text>
</comment>
<keyword evidence="4" id="KW-1185">Reference proteome</keyword>
<reference evidence="3 4" key="1">
    <citation type="submission" date="2021-08" db="EMBL/GenBank/DDBJ databases">
        <title>Comparative Genomics Analysis of the Genus Qipengyuania Reveals Extensive Genetic Diversity and Metabolic Versatility, Including the Description of Fifteen Novel Species.</title>
        <authorList>
            <person name="Liu Y."/>
        </authorList>
    </citation>
    <scope>NUCLEOTIDE SEQUENCE [LARGE SCALE GENOMIC DNA]</scope>
    <source>
        <strain evidence="3 4">YG27</strain>
    </source>
</reference>
<feature type="transmembrane region" description="Helical" evidence="2">
    <location>
        <begin position="28"/>
        <end position="46"/>
    </location>
</feature>
<sequence length="270" mass="29788">MERLKQYVASGGAIETSAQPKKRSNLRFVWIGIFSVISLSLVGYWLTSPSDDPVRGPSNPSIEGEGQTDPDQERLASSAYEIIMSATPISDTQIQFIVSTNAPLPIEIMADVTLAGQLDHETWIGEQRKVTLDEQSTSFVLDTTLNGKSLPTGEYEAEVSYYARWGAARNPRASNVPDMSATQSITLGGSGETAEHAKAQARMQRWVLGEMDLNRVWSDAELQARLGRFESYDSPNAVRSVIYYFPDADVSLFIDPTRGKILTYELGRAL</sequence>
<feature type="region of interest" description="Disordered" evidence="1">
    <location>
        <begin position="51"/>
        <end position="72"/>
    </location>
</feature>
<name>A0ABS7JVL9_9SPHN</name>
<dbReference type="EMBL" id="JAIGNU010000002">
    <property type="protein sequence ID" value="MBX7501705.1"/>
    <property type="molecule type" value="Genomic_DNA"/>
</dbReference>
<keyword evidence="2" id="KW-0472">Membrane</keyword>
<keyword evidence="2" id="KW-1133">Transmembrane helix</keyword>
<dbReference type="Proteomes" id="UP000782554">
    <property type="component" value="Unassembled WGS sequence"/>
</dbReference>
<evidence type="ECO:0000256" key="1">
    <source>
        <dbReference type="SAM" id="MobiDB-lite"/>
    </source>
</evidence>
<protein>
    <submittedName>
        <fullName evidence="3">Uncharacterized protein</fullName>
    </submittedName>
</protein>
<gene>
    <name evidence="3" type="ORF">K3181_09645</name>
</gene>
<organism evidence="3 4">
    <name type="scientific">Qipengyuania mesophila</name>
    <dbReference type="NCBI Taxonomy" id="2867246"/>
    <lineage>
        <taxon>Bacteria</taxon>
        <taxon>Pseudomonadati</taxon>
        <taxon>Pseudomonadota</taxon>
        <taxon>Alphaproteobacteria</taxon>
        <taxon>Sphingomonadales</taxon>
        <taxon>Erythrobacteraceae</taxon>
        <taxon>Qipengyuania</taxon>
    </lineage>
</organism>